<evidence type="ECO:0000313" key="8">
    <source>
        <dbReference type="Proteomes" id="UP000060513"/>
    </source>
</evidence>
<evidence type="ECO:0000256" key="2">
    <source>
        <dbReference type="ARBA" id="ARBA00022679"/>
    </source>
</evidence>
<dbReference type="STRING" id="38300.SPRI_0140"/>
<name>A0A0M3QKS0_STRPR</name>
<dbReference type="KEGG" id="spri:SPRI_7213"/>
<dbReference type="RefSeq" id="WP_005321965.1">
    <property type="nucleotide sequence ID" value="NZ_CP011340.1"/>
</dbReference>
<evidence type="ECO:0000259" key="5">
    <source>
        <dbReference type="Pfam" id="PF08545"/>
    </source>
</evidence>
<accession>A0A0M3QKS0</accession>
<keyword evidence="2" id="KW-0808">Transferase</keyword>
<dbReference type="Proteomes" id="UP000060513">
    <property type="component" value="Chromosome"/>
</dbReference>
<organism evidence="7">
    <name type="scientific">Streptomyces pristinaespiralis</name>
    <dbReference type="NCBI Taxonomy" id="38300"/>
    <lineage>
        <taxon>Bacteria</taxon>
        <taxon>Bacillati</taxon>
        <taxon>Actinomycetota</taxon>
        <taxon>Actinomycetes</taxon>
        <taxon>Kitasatosporales</taxon>
        <taxon>Streptomycetaceae</taxon>
        <taxon>Streptomyces</taxon>
    </lineage>
</organism>
<dbReference type="AlphaFoldDB" id="A0A0M3QKS0"/>
<feature type="domain" description="Beta-ketoacyl-[acyl-carrier-protein] synthase III N-terminal" evidence="5">
    <location>
        <begin position="111"/>
        <end position="186"/>
    </location>
</feature>
<dbReference type="PATRIC" id="fig|38300.4.peg.150"/>
<dbReference type="KEGG" id="spri:SPRI_0140"/>
<dbReference type="PANTHER" id="PTHR34069">
    <property type="entry name" value="3-OXOACYL-[ACYL-CARRIER-PROTEIN] SYNTHASE 3"/>
    <property type="match status" value="1"/>
</dbReference>
<dbReference type="InterPro" id="IPR013751">
    <property type="entry name" value="ACP_syn_III_N"/>
</dbReference>
<dbReference type="SUPFAM" id="SSF53901">
    <property type="entry name" value="Thiolase-like"/>
    <property type="match status" value="1"/>
</dbReference>
<reference evidence="7 8" key="1">
    <citation type="submission" date="2015-08" db="EMBL/GenBank/DDBJ databases">
        <title>Genome sequence of the pristinamycin over-producing bacterium Streptomyces pristinaespiralis HCCB10218.</title>
        <authorList>
            <person name="Tian J."/>
            <person name="Yang J."/>
            <person name="Li L."/>
            <person name="Ruan L."/>
            <person name="Wei W."/>
            <person name="Zheng G."/>
            <person name="Wei Z."/>
            <person name="Yang S."/>
            <person name="Ge M."/>
            <person name="Jiang W."/>
            <person name="Lu Y."/>
        </authorList>
    </citation>
    <scope>NUCLEOTIDE SEQUENCE [LARGE SCALE GENOMIC DNA]</scope>
    <source>
        <strain evidence="7 8">HCCB 10218</strain>
    </source>
</reference>
<feature type="domain" description="Beta-ketoacyl-[acyl-carrier-protein] synthase III C-terminal" evidence="4">
    <location>
        <begin position="248"/>
        <end position="338"/>
    </location>
</feature>
<keyword evidence="3" id="KW-0012">Acyltransferase</keyword>
<keyword evidence="1" id="KW-0963">Cytoplasm</keyword>
<evidence type="ECO:0000313" key="7">
    <source>
        <dbReference type="EMBL" id="ALC25519.1"/>
    </source>
</evidence>
<dbReference type="GO" id="GO:0044550">
    <property type="term" value="P:secondary metabolite biosynthetic process"/>
    <property type="evidence" value="ECO:0007669"/>
    <property type="project" value="TreeGrafter"/>
</dbReference>
<dbReference type="OrthoDB" id="7055207at2"/>
<evidence type="ECO:0000259" key="4">
    <source>
        <dbReference type="Pfam" id="PF08541"/>
    </source>
</evidence>
<gene>
    <name evidence="6" type="ORF">SPRI_0140</name>
    <name evidence="7" type="ORF">SPRI_7213</name>
</gene>
<proteinExistence type="predicted"/>
<dbReference type="OMA" id="QECNGGL"/>
<evidence type="ECO:0000256" key="1">
    <source>
        <dbReference type="ARBA" id="ARBA00022490"/>
    </source>
</evidence>
<dbReference type="Pfam" id="PF08541">
    <property type="entry name" value="ACP_syn_III_C"/>
    <property type="match status" value="1"/>
</dbReference>
<evidence type="ECO:0000313" key="6">
    <source>
        <dbReference type="EMBL" id="ALC18446.1"/>
    </source>
</evidence>
<dbReference type="InterPro" id="IPR016039">
    <property type="entry name" value="Thiolase-like"/>
</dbReference>
<sequence>MRHDDIHLAATGAWHPKTVPVDEAVADGRYSREYQRATGQQRVAVCDDDADSQPAMAMRAARAALGRSGIGAERFGLLLHAVATHNGLPGWNAASYLQHHVLDGHGVSLEIHQLSNSAVAALELACTQLAAGPAGGAAMITAADRFGDGAWDRWRAAPPVFVFGDGASAAVVTRGEGFARVVSTVSVADTGLEGMQRGAMPFSADPRAGYPIGFFDRVMEFSDTLAGGLDEAKQRMADLMRRAGAKAMAEAGITAGDVRWVAGPALGREALYEQCLDPLGIDIDRSTWPFARRVGHVGCTDQLAALDDLIVSGAVEAGDRVLVAGLGGGYNCTVAVLEFTATPDVPAVPEAGECR</sequence>
<dbReference type="Pfam" id="PF08545">
    <property type="entry name" value="ACP_syn_III"/>
    <property type="match status" value="1"/>
</dbReference>
<dbReference type="EMBL" id="CP011340">
    <property type="protein sequence ID" value="ALC25519.1"/>
    <property type="molecule type" value="Genomic_DNA"/>
</dbReference>
<protein>
    <submittedName>
        <fullName evidence="7">Secondary metabolite biosynthesis protein</fullName>
    </submittedName>
</protein>
<dbReference type="GO" id="GO:0016747">
    <property type="term" value="F:acyltransferase activity, transferring groups other than amino-acyl groups"/>
    <property type="evidence" value="ECO:0007669"/>
    <property type="project" value="UniProtKB-ARBA"/>
</dbReference>
<evidence type="ECO:0000256" key="3">
    <source>
        <dbReference type="ARBA" id="ARBA00023315"/>
    </source>
</evidence>
<dbReference type="Gene3D" id="3.40.47.10">
    <property type="match status" value="2"/>
</dbReference>
<dbReference type="EMBL" id="CP011340">
    <property type="protein sequence ID" value="ALC18446.1"/>
    <property type="molecule type" value="Genomic_DNA"/>
</dbReference>
<dbReference type="GeneID" id="97231763"/>
<dbReference type="InterPro" id="IPR013747">
    <property type="entry name" value="ACP_syn_III_C"/>
</dbReference>
<dbReference type="CDD" id="cd00827">
    <property type="entry name" value="init_cond_enzymes"/>
    <property type="match status" value="1"/>
</dbReference>
<dbReference type="PANTHER" id="PTHR34069:SF2">
    <property type="entry name" value="BETA-KETOACYL-[ACYL-CARRIER-PROTEIN] SYNTHASE III"/>
    <property type="match status" value="1"/>
</dbReference>